<accession>A0A197JQM8</accession>
<evidence type="ECO:0000313" key="2">
    <source>
        <dbReference type="Proteomes" id="UP000078512"/>
    </source>
</evidence>
<dbReference type="EMBL" id="KV442057">
    <property type="protein sequence ID" value="OAQ27485.1"/>
    <property type="molecule type" value="Genomic_DNA"/>
</dbReference>
<proteinExistence type="predicted"/>
<dbReference type="OrthoDB" id="2467208at2759"/>
<gene>
    <name evidence="1" type="ORF">K457DRAFT_636513</name>
</gene>
<sequence>MNNIGFVTIIGSDIEVTFCSPYCCVCGVTFSSKRNLGRHILGDDDAGRHPCPTIESILRQELETTSVFRTKHFSARIIPAPTTVHYDV</sequence>
<dbReference type="Proteomes" id="UP000078512">
    <property type="component" value="Unassembled WGS sequence"/>
</dbReference>
<organism evidence="1 2">
    <name type="scientific">Linnemannia elongata AG-77</name>
    <dbReference type="NCBI Taxonomy" id="1314771"/>
    <lineage>
        <taxon>Eukaryota</taxon>
        <taxon>Fungi</taxon>
        <taxon>Fungi incertae sedis</taxon>
        <taxon>Mucoromycota</taxon>
        <taxon>Mortierellomycotina</taxon>
        <taxon>Mortierellomycetes</taxon>
        <taxon>Mortierellales</taxon>
        <taxon>Mortierellaceae</taxon>
        <taxon>Linnemannia</taxon>
    </lineage>
</organism>
<name>A0A197JQM8_9FUNG</name>
<evidence type="ECO:0008006" key="3">
    <source>
        <dbReference type="Google" id="ProtNLM"/>
    </source>
</evidence>
<dbReference type="AlphaFoldDB" id="A0A197JQM8"/>
<keyword evidence="2" id="KW-1185">Reference proteome</keyword>
<protein>
    <recommendedName>
        <fullName evidence="3">C2H2-type domain-containing protein</fullName>
    </recommendedName>
</protein>
<reference evidence="1 2" key="1">
    <citation type="submission" date="2016-05" db="EMBL/GenBank/DDBJ databases">
        <title>Genome sequencing reveals origins of a unique bacterial endosymbiosis in the earliest lineages of terrestrial Fungi.</title>
        <authorList>
            <consortium name="DOE Joint Genome Institute"/>
            <person name="Uehling J."/>
            <person name="Gryganskyi A."/>
            <person name="Hameed K."/>
            <person name="Tschaplinski T."/>
            <person name="Misztal P."/>
            <person name="Wu S."/>
            <person name="Desiro A."/>
            <person name="Vande Pol N."/>
            <person name="Du Z.-Y."/>
            <person name="Zienkiewicz A."/>
            <person name="Zienkiewicz K."/>
            <person name="Morin E."/>
            <person name="Tisserant E."/>
            <person name="Splivallo R."/>
            <person name="Hainaut M."/>
            <person name="Henrissat B."/>
            <person name="Ohm R."/>
            <person name="Kuo A."/>
            <person name="Yan J."/>
            <person name="Lipzen A."/>
            <person name="Nolan M."/>
            <person name="Labutti K."/>
            <person name="Barry K."/>
            <person name="Goldstein A."/>
            <person name="Labbe J."/>
            <person name="Schadt C."/>
            <person name="Tuskan G."/>
            <person name="Grigoriev I."/>
            <person name="Martin F."/>
            <person name="Vilgalys R."/>
            <person name="Bonito G."/>
        </authorList>
    </citation>
    <scope>NUCLEOTIDE SEQUENCE [LARGE SCALE GENOMIC DNA]</scope>
    <source>
        <strain evidence="1 2">AG-77</strain>
    </source>
</reference>
<evidence type="ECO:0000313" key="1">
    <source>
        <dbReference type="EMBL" id="OAQ27485.1"/>
    </source>
</evidence>